<organism evidence="1 2">
    <name type="scientific">Malus domestica</name>
    <name type="common">Apple</name>
    <name type="synonym">Pyrus malus</name>
    <dbReference type="NCBI Taxonomy" id="3750"/>
    <lineage>
        <taxon>Eukaryota</taxon>
        <taxon>Viridiplantae</taxon>
        <taxon>Streptophyta</taxon>
        <taxon>Embryophyta</taxon>
        <taxon>Tracheophyta</taxon>
        <taxon>Spermatophyta</taxon>
        <taxon>Magnoliopsida</taxon>
        <taxon>eudicotyledons</taxon>
        <taxon>Gunneridae</taxon>
        <taxon>Pentapetalae</taxon>
        <taxon>rosids</taxon>
        <taxon>fabids</taxon>
        <taxon>Rosales</taxon>
        <taxon>Rosaceae</taxon>
        <taxon>Amygdaloideae</taxon>
        <taxon>Maleae</taxon>
        <taxon>Malus</taxon>
    </lineage>
</organism>
<comment type="caution">
    <text evidence="1">The sequence shown here is derived from an EMBL/GenBank/DDBJ whole genome shotgun (WGS) entry which is preliminary data.</text>
</comment>
<proteinExistence type="predicted"/>
<dbReference type="AlphaFoldDB" id="A0A498J9H7"/>
<evidence type="ECO:0000313" key="2">
    <source>
        <dbReference type="Proteomes" id="UP000290289"/>
    </source>
</evidence>
<reference evidence="1 2" key="1">
    <citation type="submission" date="2018-10" db="EMBL/GenBank/DDBJ databases">
        <title>A high-quality apple genome assembly.</title>
        <authorList>
            <person name="Hu J."/>
        </authorList>
    </citation>
    <scope>NUCLEOTIDE SEQUENCE [LARGE SCALE GENOMIC DNA]</scope>
    <source>
        <strain evidence="2">cv. HFTH1</strain>
        <tissue evidence="1">Young leaf</tissue>
    </source>
</reference>
<name>A0A498J9H7_MALDO</name>
<sequence length="98" mass="11591">MSEKRRTKNKTRRETSTHQVVQAIEAIDQHNQKASGSRVGSALNLNRCRGNRGENILEDYFIPNTLYLKDYLKRKFRMRLHLFNKIIVTTCNDDDYFV</sequence>
<protein>
    <submittedName>
        <fullName evidence="1">Uncharacterized protein</fullName>
    </submittedName>
</protein>
<keyword evidence="2" id="KW-1185">Reference proteome</keyword>
<evidence type="ECO:0000313" key="1">
    <source>
        <dbReference type="EMBL" id="RXH90784.1"/>
    </source>
</evidence>
<gene>
    <name evidence="1" type="ORF">DVH24_035548</name>
</gene>
<dbReference type="EMBL" id="RDQH01000335">
    <property type="protein sequence ID" value="RXH90784.1"/>
    <property type="molecule type" value="Genomic_DNA"/>
</dbReference>
<dbReference type="Proteomes" id="UP000290289">
    <property type="component" value="Chromosome 9"/>
</dbReference>
<accession>A0A498J9H7</accession>